<evidence type="ECO:0000313" key="2">
    <source>
        <dbReference type="EMBL" id="QNT71436.1"/>
    </source>
</evidence>
<protein>
    <submittedName>
        <fullName evidence="2">Alpha-D-ribose 1-methylphosphonate 5-triphosphate diphosphatase</fullName>
        <ecNumber evidence="2">3.6.1.63</ecNumber>
    </submittedName>
</protein>
<dbReference type="Gene3D" id="2.30.40.10">
    <property type="entry name" value="Urease, subunit C, domain 1"/>
    <property type="match status" value="2"/>
</dbReference>
<gene>
    <name evidence="2" type="ORF">HQ394_18740</name>
</gene>
<dbReference type="PANTHER" id="PTHR43135">
    <property type="entry name" value="ALPHA-D-RIBOSE 1-METHYLPHOSPHONATE 5-TRIPHOSPHATE DIPHOSPHATASE"/>
    <property type="match status" value="1"/>
</dbReference>
<dbReference type="EC" id="3.6.1.63" evidence="2"/>
<dbReference type="InterPro" id="IPR011059">
    <property type="entry name" value="Metal-dep_hydrolase_composite"/>
</dbReference>
<organism evidence="2 3">
    <name type="scientific">Defluviicoccus vanus</name>
    <dbReference type="NCBI Taxonomy" id="111831"/>
    <lineage>
        <taxon>Bacteria</taxon>
        <taxon>Pseudomonadati</taxon>
        <taxon>Pseudomonadota</taxon>
        <taxon>Alphaproteobacteria</taxon>
        <taxon>Rhodospirillales</taxon>
        <taxon>Rhodospirillaceae</taxon>
        <taxon>Defluviicoccus</taxon>
    </lineage>
</organism>
<dbReference type="Gene3D" id="3.20.20.140">
    <property type="entry name" value="Metal-dependent hydrolases"/>
    <property type="match status" value="2"/>
</dbReference>
<dbReference type="PIRSF" id="PIRSF038971">
    <property type="entry name" value="PhnM"/>
    <property type="match status" value="1"/>
</dbReference>
<evidence type="ECO:0000313" key="3">
    <source>
        <dbReference type="Proteomes" id="UP000516369"/>
    </source>
</evidence>
<name>A0A7H1N6V0_9PROT</name>
<accession>A0A7H1N6V0</accession>
<dbReference type="InterPro" id="IPR032466">
    <property type="entry name" value="Metal_Hydrolase"/>
</dbReference>
<dbReference type="NCBIfam" id="NF011987">
    <property type="entry name" value="PRK15446.2-3"/>
    <property type="match status" value="1"/>
</dbReference>
<dbReference type="Pfam" id="PF01979">
    <property type="entry name" value="Amidohydro_1"/>
    <property type="match status" value="1"/>
</dbReference>
<dbReference type="NCBIfam" id="NF011990">
    <property type="entry name" value="PRK15446.2-6"/>
    <property type="match status" value="1"/>
</dbReference>
<dbReference type="InterPro" id="IPR012696">
    <property type="entry name" value="PhnM"/>
</dbReference>
<keyword evidence="2" id="KW-0378">Hydrolase</keyword>
<dbReference type="SUPFAM" id="SSF51338">
    <property type="entry name" value="Composite domain of metallo-dependent hydrolases"/>
    <property type="match status" value="1"/>
</dbReference>
<dbReference type="GO" id="GO:0019700">
    <property type="term" value="P:organic phosphonate catabolic process"/>
    <property type="evidence" value="ECO:0007669"/>
    <property type="project" value="InterPro"/>
</dbReference>
<dbReference type="AlphaFoldDB" id="A0A7H1N6V0"/>
<reference evidence="2 3" key="1">
    <citation type="submission" date="2020-05" db="EMBL/GenBank/DDBJ databases">
        <title>Complete closed genome sequence of Defluviicoccus vanus.</title>
        <authorList>
            <person name="Bessarab I."/>
            <person name="Arumugam K."/>
            <person name="Maszenan A.M."/>
            <person name="Seviour R.J."/>
            <person name="Williams R.B."/>
        </authorList>
    </citation>
    <scope>NUCLEOTIDE SEQUENCE [LARGE SCALE GENOMIC DNA]</scope>
    <source>
        <strain evidence="2 3">Ben 114</strain>
    </source>
</reference>
<dbReference type="Proteomes" id="UP000516369">
    <property type="component" value="Chromosome"/>
</dbReference>
<dbReference type="PANTHER" id="PTHR43135:SF3">
    <property type="entry name" value="ALPHA-D-RIBOSE 1-METHYLPHOSPHONATE 5-TRIPHOSPHATE DIPHOSPHATASE"/>
    <property type="match status" value="1"/>
</dbReference>
<evidence type="ECO:0000259" key="1">
    <source>
        <dbReference type="Pfam" id="PF01979"/>
    </source>
</evidence>
<dbReference type="KEGG" id="dvn:HQ394_18740"/>
<dbReference type="InterPro" id="IPR051781">
    <property type="entry name" value="Metallo-dep_Hydrolase"/>
</dbReference>
<dbReference type="GO" id="GO:0016810">
    <property type="term" value="F:hydrolase activity, acting on carbon-nitrogen (but not peptide) bonds"/>
    <property type="evidence" value="ECO:0007669"/>
    <property type="project" value="InterPro"/>
</dbReference>
<dbReference type="NCBIfam" id="TIGR02318">
    <property type="entry name" value="phosphono_phnM"/>
    <property type="match status" value="1"/>
</dbReference>
<dbReference type="NCBIfam" id="NF011984">
    <property type="entry name" value="PRK15446.1-5"/>
    <property type="match status" value="1"/>
</dbReference>
<sequence>MVFNRGSLVVGDEIIQGSLVVRDGLIAAIDTGVSHLSGVVDLEGDLLLPGLVDLHTDNLERHLQPRRGVAWPTFDAFLAHDRQMAVSGVTTVFDSLCVGDQFTGRSGRDDTLACAIAAIEAAQADALSSCVHLLHLRCEVSSIDAVSVLARHIGHPLVRLVSLMDHTPGQRQWRQLDKWRQVNGEHFEAEVDLDAVVLHRQGLQQQHADAARRAAVTLTRAHHLPLASHDDTTVDHVAEAVWNGVSICEFPTTAIAARAAHRRSMAVVMGAPNVILGGSHSGNVSARALVREGLVDALASDYVPTSLLQACFLLHHQLGLTLTSAVALASRTPARMAGLNDRGELAVGKRADLLWVRDYPQSPVIRGGWCGGSRII</sequence>
<dbReference type="EMBL" id="CP053923">
    <property type="protein sequence ID" value="QNT71436.1"/>
    <property type="molecule type" value="Genomic_DNA"/>
</dbReference>
<keyword evidence="3" id="KW-1185">Reference proteome</keyword>
<dbReference type="SUPFAM" id="SSF51556">
    <property type="entry name" value="Metallo-dependent hydrolases"/>
    <property type="match status" value="1"/>
</dbReference>
<feature type="domain" description="Amidohydrolase-related" evidence="1">
    <location>
        <begin position="47"/>
        <end position="365"/>
    </location>
</feature>
<proteinExistence type="predicted"/>
<dbReference type="InterPro" id="IPR006680">
    <property type="entry name" value="Amidohydro-rel"/>
</dbReference>